<feature type="region of interest" description="Disordered" evidence="5">
    <location>
        <begin position="97"/>
        <end position="129"/>
    </location>
</feature>
<keyword evidence="4" id="KW-1015">Disulfide bond</keyword>
<protein>
    <recommendedName>
        <fullName evidence="7">CFEM domain-containing protein</fullName>
    </recommendedName>
</protein>
<dbReference type="EMBL" id="MU155193">
    <property type="protein sequence ID" value="KAF9480537.1"/>
    <property type="molecule type" value="Genomic_DNA"/>
</dbReference>
<accession>A0A9P5Z317</accession>
<evidence type="ECO:0000256" key="6">
    <source>
        <dbReference type="SAM" id="SignalP"/>
    </source>
</evidence>
<keyword evidence="2" id="KW-0964">Secreted</keyword>
<reference evidence="8" key="1">
    <citation type="submission" date="2020-11" db="EMBL/GenBank/DDBJ databases">
        <authorList>
            <consortium name="DOE Joint Genome Institute"/>
            <person name="Ahrendt S."/>
            <person name="Riley R."/>
            <person name="Andreopoulos W."/>
            <person name="Labutti K."/>
            <person name="Pangilinan J."/>
            <person name="Ruiz-Duenas F.J."/>
            <person name="Barrasa J.M."/>
            <person name="Sanchez-Garcia M."/>
            <person name="Camarero S."/>
            <person name="Miyauchi S."/>
            <person name="Serrano A."/>
            <person name="Linde D."/>
            <person name="Babiker R."/>
            <person name="Drula E."/>
            <person name="Ayuso-Fernandez I."/>
            <person name="Pacheco R."/>
            <person name="Padilla G."/>
            <person name="Ferreira P."/>
            <person name="Barriuso J."/>
            <person name="Kellner H."/>
            <person name="Castanera R."/>
            <person name="Alfaro M."/>
            <person name="Ramirez L."/>
            <person name="Pisabarro A.G."/>
            <person name="Kuo A."/>
            <person name="Tritt A."/>
            <person name="Lipzen A."/>
            <person name="He G."/>
            <person name="Yan M."/>
            <person name="Ng V."/>
            <person name="Cullen D."/>
            <person name="Martin F."/>
            <person name="Rosso M.-N."/>
            <person name="Henrissat B."/>
            <person name="Hibbett D."/>
            <person name="Martinez A.T."/>
            <person name="Grigoriev I.V."/>
        </authorList>
    </citation>
    <scope>NUCLEOTIDE SEQUENCE</scope>
    <source>
        <strain evidence="8">CIRM-BRFM 674</strain>
    </source>
</reference>
<dbReference type="InterPro" id="IPR008427">
    <property type="entry name" value="Extracellular_membr_CFEM_dom"/>
</dbReference>
<dbReference type="Pfam" id="PF05730">
    <property type="entry name" value="CFEM"/>
    <property type="match status" value="1"/>
</dbReference>
<feature type="compositionally biased region" description="Acidic residues" evidence="5">
    <location>
        <begin position="97"/>
        <end position="111"/>
    </location>
</feature>
<dbReference type="AlphaFoldDB" id="A0A9P5Z317"/>
<evidence type="ECO:0000313" key="9">
    <source>
        <dbReference type="Proteomes" id="UP000807469"/>
    </source>
</evidence>
<evidence type="ECO:0000256" key="2">
    <source>
        <dbReference type="ARBA" id="ARBA00022525"/>
    </source>
</evidence>
<dbReference type="PROSITE" id="PS52012">
    <property type="entry name" value="CFEM"/>
    <property type="match status" value="1"/>
</dbReference>
<evidence type="ECO:0000256" key="1">
    <source>
        <dbReference type="ARBA" id="ARBA00004613"/>
    </source>
</evidence>
<evidence type="ECO:0000259" key="7">
    <source>
        <dbReference type="PROSITE" id="PS52012"/>
    </source>
</evidence>
<evidence type="ECO:0000313" key="8">
    <source>
        <dbReference type="EMBL" id="KAF9480537.1"/>
    </source>
</evidence>
<keyword evidence="3 6" id="KW-0732">Signal</keyword>
<comment type="caution">
    <text evidence="8">The sequence shown here is derived from an EMBL/GenBank/DDBJ whole genome shotgun (WGS) entry which is preliminary data.</text>
</comment>
<evidence type="ECO:0000256" key="5">
    <source>
        <dbReference type="SAM" id="MobiDB-lite"/>
    </source>
</evidence>
<organism evidence="8 9">
    <name type="scientific">Pholiota conissans</name>
    <dbReference type="NCBI Taxonomy" id="109636"/>
    <lineage>
        <taxon>Eukaryota</taxon>
        <taxon>Fungi</taxon>
        <taxon>Dikarya</taxon>
        <taxon>Basidiomycota</taxon>
        <taxon>Agaricomycotina</taxon>
        <taxon>Agaricomycetes</taxon>
        <taxon>Agaricomycetidae</taxon>
        <taxon>Agaricales</taxon>
        <taxon>Agaricineae</taxon>
        <taxon>Strophariaceae</taxon>
        <taxon>Pholiota</taxon>
    </lineage>
</organism>
<name>A0A9P5Z317_9AGAR</name>
<proteinExistence type="predicted"/>
<dbReference type="Proteomes" id="UP000807469">
    <property type="component" value="Unassembled WGS sequence"/>
</dbReference>
<comment type="subcellular location">
    <subcellularLocation>
        <location evidence="1">Secreted</location>
    </subcellularLocation>
</comment>
<evidence type="ECO:0000256" key="3">
    <source>
        <dbReference type="ARBA" id="ARBA00022729"/>
    </source>
</evidence>
<dbReference type="GO" id="GO:0005576">
    <property type="term" value="C:extracellular region"/>
    <property type="evidence" value="ECO:0007669"/>
    <property type="project" value="UniProtKB-SubCell"/>
</dbReference>
<sequence>MSRNNSRVFSTLLYLCLLSFIRGTVSQSGSSNFSPCFTSCLGTTESNFNCDDPNDTTCLCSTAAINDFASCLKTSCTTDDINQARTFLLSLCDFGDDSDGSDDSDDSDSSDDSSSGASSNTGGGGSTGE</sequence>
<evidence type="ECO:0000256" key="4">
    <source>
        <dbReference type="ARBA" id="ARBA00023157"/>
    </source>
</evidence>
<feature type="chain" id="PRO_5040446487" description="CFEM domain-containing protein" evidence="6">
    <location>
        <begin position="27"/>
        <end position="129"/>
    </location>
</feature>
<feature type="domain" description="CFEM" evidence="7">
    <location>
        <begin position="7"/>
        <end position="119"/>
    </location>
</feature>
<gene>
    <name evidence="8" type="ORF">BDN70DRAFT_931678</name>
</gene>
<keyword evidence="9" id="KW-1185">Reference proteome</keyword>
<feature type="signal peptide" evidence="6">
    <location>
        <begin position="1"/>
        <end position="26"/>
    </location>
</feature>